<dbReference type="EMBL" id="FNYT01000004">
    <property type="protein sequence ID" value="SEI83878.1"/>
    <property type="molecule type" value="Genomic_DNA"/>
</dbReference>
<keyword evidence="1" id="KW-0472">Membrane</keyword>
<dbReference type="Proteomes" id="UP000199280">
    <property type="component" value="Unassembled WGS sequence"/>
</dbReference>
<evidence type="ECO:0000256" key="1">
    <source>
        <dbReference type="SAM" id="Phobius"/>
    </source>
</evidence>
<organism evidence="2 4">
    <name type="scientific">Trichococcus ilyis</name>
    <dbReference type="NCBI Taxonomy" id="640938"/>
    <lineage>
        <taxon>Bacteria</taxon>
        <taxon>Bacillati</taxon>
        <taxon>Bacillota</taxon>
        <taxon>Bacilli</taxon>
        <taxon>Lactobacillales</taxon>
        <taxon>Carnobacteriaceae</taxon>
        <taxon>Trichococcus</taxon>
    </lineage>
</organism>
<evidence type="ECO:0000313" key="2">
    <source>
        <dbReference type="EMBL" id="CZQ89510.1"/>
    </source>
</evidence>
<reference evidence="3 5" key="2">
    <citation type="submission" date="2016-10" db="EMBL/GenBank/DDBJ databases">
        <authorList>
            <person name="Varghese N."/>
            <person name="Submissions S."/>
        </authorList>
    </citation>
    <scope>NUCLEOTIDE SEQUENCE [LARGE SCALE GENOMIC DNA]</scope>
    <source>
        <strain evidence="3 5">DSM 22150</strain>
    </source>
</reference>
<keyword evidence="5" id="KW-1185">Reference proteome</keyword>
<keyword evidence="1" id="KW-0812">Transmembrane</keyword>
<reference evidence="2 4" key="1">
    <citation type="submission" date="2016-02" db="EMBL/GenBank/DDBJ databases">
        <authorList>
            <person name="Wen L."/>
            <person name="He K."/>
            <person name="Yang H."/>
        </authorList>
    </citation>
    <scope>NUCLEOTIDE SEQUENCE [LARGE SCALE GENOMIC DNA]</scope>
    <source>
        <strain evidence="2">Trichococcus_R210</strain>
    </source>
</reference>
<gene>
    <name evidence="3" type="ORF">SAMN05216375_10454</name>
    <name evidence="2" type="ORF">TR210_803</name>
</gene>
<name>A0A143YIX9_9LACT</name>
<accession>A0A143YIX9</accession>
<sequence>MWALVMKKVKNIFLILFLALPMVGFAVGGFQGIFVTMLVLLFVIGSYFAFLMSSKMSGSEVEYFSFDRMRSFLESSWAGPQLAELSEAMPAVPINDFIQVDYSLFVAFKRYFAGGLPDVQKEDRLLSSYGNSVVTVDGAVRGFSYKFEQEANDSKKIEVERCYAVHRDYLQETLLRYYLEKYRNAFLLLQREALWSRYLQPNLLAWKRVAKENQKLAFGLGEQAESWAKEQYKMYFTTGDRTRLPLDFGSLDAAFRQELYAFVKRHRLMIDKAEVERKLTKEIDQSRSDLEKCLCYLT</sequence>
<proteinExistence type="predicted"/>
<evidence type="ECO:0000313" key="3">
    <source>
        <dbReference type="EMBL" id="SEI83878.1"/>
    </source>
</evidence>
<dbReference type="AlphaFoldDB" id="A0A143YIX9"/>
<dbReference type="EMBL" id="FJNB01000004">
    <property type="protein sequence ID" value="CZQ89510.1"/>
    <property type="molecule type" value="Genomic_DNA"/>
</dbReference>
<evidence type="ECO:0000313" key="4">
    <source>
        <dbReference type="Proteomes" id="UP000076878"/>
    </source>
</evidence>
<protein>
    <submittedName>
        <fullName evidence="2">Uncharacterized protein</fullName>
    </submittedName>
</protein>
<evidence type="ECO:0000313" key="5">
    <source>
        <dbReference type="Proteomes" id="UP000199280"/>
    </source>
</evidence>
<keyword evidence="1" id="KW-1133">Transmembrane helix</keyword>
<feature type="transmembrane region" description="Helical" evidence="1">
    <location>
        <begin position="12"/>
        <end position="28"/>
    </location>
</feature>
<dbReference type="Proteomes" id="UP000076878">
    <property type="component" value="Unassembled WGS sequence"/>
</dbReference>